<dbReference type="PANTHER" id="PTHR42924">
    <property type="entry name" value="EXONUCLEASE"/>
    <property type="match status" value="1"/>
</dbReference>
<dbReference type="SUPFAM" id="SSF89550">
    <property type="entry name" value="PHP domain-like"/>
    <property type="match status" value="1"/>
</dbReference>
<keyword evidence="3" id="KW-1185">Reference proteome</keyword>
<dbReference type="SMART" id="SM00481">
    <property type="entry name" value="POLIIIAc"/>
    <property type="match status" value="1"/>
</dbReference>
<feature type="domain" description="Polymerase/histidinol phosphatase N-terminal" evidence="1">
    <location>
        <begin position="3"/>
        <end position="68"/>
    </location>
</feature>
<gene>
    <name evidence="2" type="ORF">LKD48_09255</name>
</gene>
<dbReference type="RefSeq" id="WP_262537461.1">
    <property type="nucleotide sequence ID" value="NZ_JAJEQN010000021.1"/>
</dbReference>
<dbReference type="InterPro" id="IPR003141">
    <property type="entry name" value="Pol/His_phosphatase_N"/>
</dbReference>
<organism evidence="2 3">
    <name type="scientific">Anthropogastromicrobium aceti</name>
    <dbReference type="NCBI Taxonomy" id="2981768"/>
    <lineage>
        <taxon>Bacteria</taxon>
        <taxon>Bacillati</taxon>
        <taxon>Bacillota</taxon>
        <taxon>Clostridia</taxon>
        <taxon>Lachnospirales</taxon>
        <taxon>Lachnospiraceae</taxon>
        <taxon>Anthropogastromicrobium</taxon>
    </lineage>
</organism>
<dbReference type="Pfam" id="PF02811">
    <property type="entry name" value="PHP"/>
    <property type="match status" value="1"/>
</dbReference>
<sequence length="280" mass="31139">MAVDLHTHSCCSDGSLTPSELMELAYEKKLSAIALTDHDTVSGIKEAKKVAEDLSITLIPGIEISSLYDLGNVVKEFHILGLGVDETDVQFLKKLEQYGALRQERNEKMLRLISENVCNIDKDEFYARFDRSVITRAHFAQYLYEKGIVSSVKEAFDRYLGDGKPCYIPKEGVTAKEAITCIREAGGHPVLAHPPQYRLSLTVLDKVIKDLKECGLEGIEVVYSTYTNAQERELRTLAVKNELHMTGGSDYHGTPKPDIQLGTGLGNLYVPDAFANWLLA</sequence>
<dbReference type="Gene3D" id="3.20.20.140">
    <property type="entry name" value="Metal-dependent hydrolases"/>
    <property type="match status" value="1"/>
</dbReference>
<protein>
    <submittedName>
        <fullName evidence="2">PHP domain-containing protein</fullName>
    </submittedName>
</protein>
<comment type="caution">
    <text evidence="2">The sequence shown here is derived from an EMBL/GenBank/DDBJ whole genome shotgun (WGS) entry which is preliminary data.</text>
</comment>
<reference evidence="2 3" key="1">
    <citation type="submission" date="2021-10" db="EMBL/GenBank/DDBJ databases">
        <title>Anaerobic single-cell dispensing facilitates the cultivation of human gut bacteria.</title>
        <authorList>
            <person name="Afrizal A."/>
        </authorList>
    </citation>
    <scope>NUCLEOTIDE SEQUENCE [LARGE SCALE GENOMIC DNA]</scope>
    <source>
        <strain evidence="2 3">CLA-AA-H224</strain>
    </source>
</reference>
<evidence type="ECO:0000313" key="2">
    <source>
        <dbReference type="EMBL" id="MCC2221818.1"/>
    </source>
</evidence>
<evidence type="ECO:0000313" key="3">
    <source>
        <dbReference type="Proteomes" id="UP001198200"/>
    </source>
</evidence>
<dbReference type="PANTHER" id="PTHR42924:SF3">
    <property type="entry name" value="POLYMERASE_HISTIDINOL PHOSPHATASE N-TERMINAL DOMAIN-CONTAINING PROTEIN"/>
    <property type="match status" value="1"/>
</dbReference>
<dbReference type="Proteomes" id="UP001198200">
    <property type="component" value="Unassembled WGS sequence"/>
</dbReference>
<proteinExistence type="predicted"/>
<dbReference type="Gene3D" id="1.10.150.650">
    <property type="match status" value="1"/>
</dbReference>
<accession>A0AAE3E509</accession>
<dbReference type="InterPro" id="IPR016195">
    <property type="entry name" value="Pol/histidinol_Pase-like"/>
</dbReference>
<dbReference type="GO" id="GO:0004534">
    <property type="term" value="F:5'-3' RNA exonuclease activity"/>
    <property type="evidence" value="ECO:0007669"/>
    <property type="project" value="TreeGrafter"/>
</dbReference>
<name>A0AAE3E509_9FIRM</name>
<evidence type="ECO:0000259" key="1">
    <source>
        <dbReference type="SMART" id="SM00481"/>
    </source>
</evidence>
<dbReference type="EMBL" id="JAJEQN010000021">
    <property type="protein sequence ID" value="MCC2221818.1"/>
    <property type="molecule type" value="Genomic_DNA"/>
</dbReference>
<dbReference type="InterPro" id="IPR004013">
    <property type="entry name" value="PHP_dom"/>
</dbReference>
<dbReference type="GO" id="GO:0035312">
    <property type="term" value="F:5'-3' DNA exonuclease activity"/>
    <property type="evidence" value="ECO:0007669"/>
    <property type="project" value="TreeGrafter"/>
</dbReference>
<dbReference type="InterPro" id="IPR052018">
    <property type="entry name" value="PHP_domain"/>
</dbReference>
<dbReference type="CDD" id="cd07438">
    <property type="entry name" value="PHP_HisPPase_AMP"/>
    <property type="match status" value="1"/>
</dbReference>
<dbReference type="AlphaFoldDB" id="A0AAE3E509"/>